<name>A0A0C9XR79_9AGAR</name>
<feature type="domain" description="AMP-dependent synthetase/ligase" evidence="2">
    <location>
        <begin position="40"/>
        <end position="414"/>
    </location>
</feature>
<dbReference type="SUPFAM" id="SSF56801">
    <property type="entry name" value="Acetyl-CoA synthetase-like"/>
    <property type="match status" value="1"/>
</dbReference>
<dbReference type="AlphaFoldDB" id="A0A0C9XR79"/>
<evidence type="ECO:0000259" key="3">
    <source>
        <dbReference type="Pfam" id="PF13193"/>
    </source>
</evidence>
<dbReference type="GO" id="GO:0016405">
    <property type="term" value="F:CoA-ligase activity"/>
    <property type="evidence" value="ECO:0007669"/>
    <property type="project" value="TreeGrafter"/>
</dbReference>
<evidence type="ECO:0000259" key="2">
    <source>
        <dbReference type="Pfam" id="PF00501"/>
    </source>
</evidence>
<accession>A0A0C9XR79</accession>
<evidence type="ECO:0000313" key="4">
    <source>
        <dbReference type="EMBL" id="KIK07491.1"/>
    </source>
</evidence>
<dbReference type="Pfam" id="PF13193">
    <property type="entry name" value="AMP-binding_C"/>
    <property type="match status" value="1"/>
</dbReference>
<feature type="domain" description="AMP-binding enzyme C-terminal" evidence="3">
    <location>
        <begin position="463"/>
        <end position="550"/>
    </location>
</feature>
<feature type="transmembrane region" description="Helical" evidence="1">
    <location>
        <begin position="246"/>
        <end position="268"/>
    </location>
</feature>
<dbReference type="Proteomes" id="UP000054477">
    <property type="component" value="Unassembled WGS sequence"/>
</dbReference>
<dbReference type="Gene3D" id="3.40.50.12780">
    <property type="entry name" value="N-terminal domain of ligase-like"/>
    <property type="match status" value="1"/>
</dbReference>
<dbReference type="PANTHER" id="PTHR24096">
    <property type="entry name" value="LONG-CHAIN-FATTY-ACID--COA LIGASE"/>
    <property type="match status" value="1"/>
</dbReference>
<dbReference type="InterPro" id="IPR042099">
    <property type="entry name" value="ANL_N_sf"/>
</dbReference>
<sequence length="571" mass="62413">MSEFTVDTPLPHIPDNLNIPQFILREIASPRPQRSLSVPFFINDKTGRRISYEEVHKRTYGLANALSLKYAIGKGDVVCLLSPNHTDYAIVIWAVQTLGGIITPANPSYTADELTHQLTTSKAKLIVTHSACRNAAVEASRSSGISGDRLVLLVDPTLSPTVNSSTVEDLITFGISRPQSYKAQYLLPGEARTTIAFLSFSSGTTGKPKAVEISHFAVIANVIQMAAHYQIYDPVRPSRHMLPGDIALAVLPFFHIYGLVVIMHYILYCGMSIVVVPKFNFSNFLDSIIRHKITHLFLVPPQIVLLCKHQSVQKYDFSHVKFCLSGAAPLSGELMEQVTSILPNASIGQGYGLTETCASVALLPPDRKLATIGSAGRLLPGVVARVLKPDGTFAAEGEQGELVVTGPSMALRYLDNPKATAETFVGGWVRTGDEVIIKDFEVFVVDRLKEIIKVRGFQVSPAELEGHLLLHPDAVDACVVGVPHEYSGEVPLAFVVLESKARQRVNNNGSEEQALKRILCKHVSDAKAQYKWLAGGIEFVDEIPKNPSGKILRRSLREKAKALAKPVMARL</sequence>
<reference evidence="4 5" key="1">
    <citation type="submission" date="2014-04" db="EMBL/GenBank/DDBJ databases">
        <authorList>
            <consortium name="DOE Joint Genome Institute"/>
            <person name="Kuo A."/>
            <person name="Kohler A."/>
            <person name="Nagy L.G."/>
            <person name="Floudas D."/>
            <person name="Copeland A."/>
            <person name="Barry K.W."/>
            <person name="Cichocki N."/>
            <person name="Veneault-Fourrey C."/>
            <person name="LaButti K."/>
            <person name="Lindquist E.A."/>
            <person name="Lipzen A."/>
            <person name="Lundell T."/>
            <person name="Morin E."/>
            <person name="Murat C."/>
            <person name="Sun H."/>
            <person name="Tunlid A."/>
            <person name="Henrissat B."/>
            <person name="Grigoriev I.V."/>
            <person name="Hibbett D.S."/>
            <person name="Martin F."/>
            <person name="Nordberg H.P."/>
            <person name="Cantor M.N."/>
            <person name="Hua S.X."/>
        </authorList>
    </citation>
    <scope>NUCLEOTIDE SEQUENCE [LARGE SCALE GENOMIC DNA]</scope>
    <source>
        <strain evidence="4 5">LaAM-08-1</strain>
    </source>
</reference>
<keyword evidence="1" id="KW-0812">Transmembrane</keyword>
<evidence type="ECO:0008006" key="6">
    <source>
        <dbReference type="Google" id="ProtNLM"/>
    </source>
</evidence>
<organism evidence="4 5">
    <name type="scientific">Laccaria amethystina LaAM-08-1</name>
    <dbReference type="NCBI Taxonomy" id="1095629"/>
    <lineage>
        <taxon>Eukaryota</taxon>
        <taxon>Fungi</taxon>
        <taxon>Dikarya</taxon>
        <taxon>Basidiomycota</taxon>
        <taxon>Agaricomycotina</taxon>
        <taxon>Agaricomycetes</taxon>
        <taxon>Agaricomycetidae</taxon>
        <taxon>Agaricales</taxon>
        <taxon>Agaricineae</taxon>
        <taxon>Hydnangiaceae</taxon>
        <taxon>Laccaria</taxon>
    </lineage>
</organism>
<protein>
    <recommendedName>
        <fullName evidence="6">4-coumarate--CoA ligase</fullName>
    </recommendedName>
</protein>
<evidence type="ECO:0000256" key="1">
    <source>
        <dbReference type="SAM" id="Phobius"/>
    </source>
</evidence>
<dbReference type="CDD" id="cd05911">
    <property type="entry name" value="Firefly_Luc_like"/>
    <property type="match status" value="1"/>
</dbReference>
<proteinExistence type="predicted"/>
<dbReference type="PROSITE" id="PS00455">
    <property type="entry name" value="AMP_BINDING"/>
    <property type="match status" value="1"/>
</dbReference>
<dbReference type="InterPro" id="IPR025110">
    <property type="entry name" value="AMP-bd_C"/>
</dbReference>
<keyword evidence="1" id="KW-0472">Membrane</keyword>
<keyword evidence="1" id="KW-1133">Transmembrane helix</keyword>
<evidence type="ECO:0000313" key="5">
    <source>
        <dbReference type="Proteomes" id="UP000054477"/>
    </source>
</evidence>
<dbReference type="EMBL" id="KN838547">
    <property type="protein sequence ID" value="KIK07491.1"/>
    <property type="molecule type" value="Genomic_DNA"/>
</dbReference>
<dbReference type="InterPro" id="IPR045851">
    <property type="entry name" value="AMP-bd_C_sf"/>
</dbReference>
<dbReference type="STRING" id="1095629.A0A0C9XR79"/>
<keyword evidence="5" id="KW-1185">Reference proteome</keyword>
<dbReference type="HOGENOM" id="CLU_000022_59_2_1"/>
<reference evidence="5" key="2">
    <citation type="submission" date="2015-01" db="EMBL/GenBank/DDBJ databases">
        <title>Evolutionary Origins and Diversification of the Mycorrhizal Mutualists.</title>
        <authorList>
            <consortium name="DOE Joint Genome Institute"/>
            <consortium name="Mycorrhizal Genomics Consortium"/>
            <person name="Kohler A."/>
            <person name="Kuo A."/>
            <person name="Nagy L.G."/>
            <person name="Floudas D."/>
            <person name="Copeland A."/>
            <person name="Barry K.W."/>
            <person name="Cichocki N."/>
            <person name="Veneault-Fourrey C."/>
            <person name="LaButti K."/>
            <person name="Lindquist E.A."/>
            <person name="Lipzen A."/>
            <person name="Lundell T."/>
            <person name="Morin E."/>
            <person name="Murat C."/>
            <person name="Riley R."/>
            <person name="Ohm R."/>
            <person name="Sun H."/>
            <person name="Tunlid A."/>
            <person name="Henrissat B."/>
            <person name="Grigoriev I.V."/>
            <person name="Hibbett D.S."/>
            <person name="Martin F."/>
        </authorList>
    </citation>
    <scope>NUCLEOTIDE SEQUENCE [LARGE SCALE GENOMIC DNA]</scope>
    <source>
        <strain evidence="5">LaAM-08-1</strain>
    </source>
</reference>
<dbReference type="PANTHER" id="PTHR24096:SF422">
    <property type="entry name" value="BCDNA.GH02901"/>
    <property type="match status" value="1"/>
</dbReference>
<dbReference type="OrthoDB" id="6509636at2759"/>
<dbReference type="Gene3D" id="3.30.300.30">
    <property type="match status" value="1"/>
</dbReference>
<dbReference type="Pfam" id="PF00501">
    <property type="entry name" value="AMP-binding"/>
    <property type="match status" value="1"/>
</dbReference>
<gene>
    <name evidence="4" type="ORF">K443DRAFT_673404</name>
</gene>
<dbReference type="InterPro" id="IPR020845">
    <property type="entry name" value="AMP-binding_CS"/>
</dbReference>
<dbReference type="InterPro" id="IPR000873">
    <property type="entry name" value="AMP-dep_synth/lig_dom"/>
</dbReference>